<feature type="compositionally biased region" description="Pro residues" evidence="1">
    <location>
        <begin position="95"/>
        <end position="115"/>
    </location>
</feature>
<protein>
    <submittedName>
        <fullName evidence="2">Uncharacterized protein</fullName>
    </submittedName>
</protein>
<evidence type="ECO:0000256" key="1">
    <source>
        <dbReference type="SAM" id="MobiDB-lite"/>
    </source>
</evidence>
<name>A0AAD6XCR3_9AGAR</name>
<keyword evidence="3" id="KW-1185">Reference proteome</keyword>
<feature type="compositionally biased region" description="Basic and acidic residues" evidence="1">
    <location>
        <begin position="1"/>
        <end position="25"/>
    </location>
</feature>
<evidence type="ECO:0000313" key="3">
    <source>
        <dbReference type="Proteomes" id="UP001218188"/>
    </source>
</evidence>
<reference evidence="2" key="1">
    <citation type="submission" date="2023-03" db="EMBL/GenBank/DDBJ databases">
        <title>Massive genome expansion in bonnet fungi (Mycena s.s.) driven by repeated elements and novel gene families across ecological guilds.</title>
        <authorList>
            <consortium name="Lawrence Berkeley National Laboratory"/>
            <person name="Harder C.B."/>
            <person name="Miyauchi S."/>
            <person name="Viragh M."/>
            <person name="Kuo A."/>
            <person name="Thoen E."/>
            <person name="Andreopoulos B."/>
            <person name="Lu D."/>
            <person name="Skrede I."/>
            <person name="Drula E."/>
            <person name="Henrissat B."/>
            <person name="Morin E."/>
            <person name="Kohler A."/>
            <person name="Barry K."/>
            <person name="LaButti K."/>
            <person name="Morin E."/>
            <person name="Salamov A."/>
            <person name="Lipzen A."/>
            <person name="Mereny Z."/>
            <person name="Hegedus B."/>
            <person name="Baldrian P."/>
            <person name="Stursova M."/>
            <person name="Weitz H."/>
            <person name="Taylor A."/>
            <person name="Grigoriev I.V."/>
            <person name="Nagy L.G."/>
            <person name="Martin F."/>
            <person name="Kauserud H."/>
        </authorList>
    </citation>
    <scope>NUCLEOTIDE SEQUENCE</scope>
    <source>
        <strain evidence="2">CBHHK200</strain>
    </source>
</reference>
<feature type="compositionally biased region" description="Low complexity" evidence="1">
    <location>
        <begin position="116"/>
        <end position="125"/>
    </location>
</feature>
<evidence type="ECO:0000313" key="2">
    <source>
        <dbReference type="EMBL" id="KAJ7040494.1"/>
    </source>
</evidence>
<gene>
    <name evidence="2" type="ORF">C8F04DRAFT_1082497</name>
</gene>
<feature type="compositionally biased region" description="Low complexity" evidence="1">
    <location>
        <begin position="136"/>
        <end position="149"/>
    </location>
</feature>
<dbReference type="EMBL" id="JARJCM010000021">
    <property type="protein sequence ID" value="KAJ7040494.1"/>
    <property type="molecule type" value="Genomic_DNA"/>
</dbReference>
<feature type="region of interest" description="Disordered" evidence="1">
    <location>
        <begin position="1"/>
        <end position="158"/>
    </location>
</feature>
<proteinExistence type="predicted"/>
<comment type="caution">
    <text evidence="2">The sequence shown here is derived from an EMBL/GenBank/DDBJ whole genome shotgun (WGS) entry which is preliminary data.</text>
</comment>
<dbReference type="AlphaFoldDB" id="A0AAD6XCR3"/>
<sequence length="158" mass="17034">MEEGEERKKSAAEGCTREPAREQHLHLRASRPLDPPATVQTSSASCARPSSAHSQHPCSRADCIPARTRAAPSPSGPPTTVSHQRKKERSRALRPPSPSPQNASPPPAPKPPRPSAPAASPFIASHRARALRSVYPLPLSLRLARPLGPNDRPSRRTK</sequence>
<dbReference type="Proteomes" id="UP001218188">
    <property type="component" value="Unassembled WGS sequence"/>
</dbReference>
<accession>A0AAD6XCR3</accession>
<organism evidence="2 3">
    <name type="scientific">Mycena alexandri</name>
    <dbReference type="NCBI Taxonomy" id="1745969"/>
    <lineage>
        <taxon>Eukaryota</taxon>
        <taxon>Fungi</taxon>
        <taxon>Dikarya</taxon>
        <taxon>Basidiomycota</taxon>
        <taxon>Agaricomycotina</taxon>
        <taxon>Agaricomycetes</taxon>
        <taxon>Agaricomycetidae</taxon>
        <taxon>Agaricales</taxon>
        <taxon>Marasmiineae</taxon>
        <taxon>Mycenaceae</taxon>
        <taxon>Mycena</taxon>
    </lineage>
</organism>